<accession>A0AAU1UDT4</accession>
<name>A0AAU1UDT4_9ACTN</name>
<reference evidence="2" key="1">
    <citation type="submission" date="2022-10" db="EMBL/GenBank/DDBJ databases">
        <title>The complete genomes of actinobacterial strains from the NBC collection.</title>
        <authorList>
            <person name="Joergensen T.S."/>
            <person name="Alvarez Arevalo M."/>
            <person name="Sterndorff E.B."/>
            <person name="Faurdal D."/>
            <person name="Vuksanovic O."/>
            <person name="Mourched A.-S."/>
            <person name="Charusanti P."/>
            <person name="Shaw S."/>
            <person name="Blin K."/>
            <person name="Weber T."/>
        </authorList>
    </citation>
    <scope>NUCLEOTIDE SEQUENCE</scope>
    <source>
        <strain evidence="2">NBC_00119</strain>
    </source>
</reference>
<dbReference type="EMBL" id="CP108195">
    <property type="protein sequence ID" value="WTS14705.1"/>
    <property type="molecule type" value="Genomic_DNA"/>
</dbReference>
<gene>
    <name evidence="2" type="ORF">OHU69_28890</name>
</gene>
<sequence>MTQTTGKYADFERLREQAIALRRNGRSLRQIADELGVRSKETLSRLVRGEPPAERSKRPNAKDDLRAQARELRRPGRTYNEIQAELGCSKSSVSLWVRDMPKPEARCTPEEQRARMNHESADVAAAEAHWAEVVGVDASVFSKPTIKKRNPRTVRKNTGENYHGCLVIYVRQSAELYRRMEGTWYGIVLGARPTA</sequence>
<evidence type="ECO:0008006" key="3">
    <source>
        <dbReference type="Google" id="ProtNLM"/>
    </source>
</evidence>
<protein>
    <recommendedName>
        <fullName evidence="3">Helix-turn-helix domain-containing protein</fullName>
    </recommendedName>
</protein>
<dbReference type="AlphaFoldDB" id="A0AAU1UDT4"/>
<proteinExistence type="predicted"/>
<organism evidence="2">
    <name type="scientific">Streptomyces sp. NBC_00119</name>
    <dbReference type="NCBI Taxonomy" id="2975659"/>
    <lineage>
        <taxon>Bacteria</taxon>
        <taxon>Bacillati</taxon>
        <taxon>Actinomycetota</taxon>
        <taxon>Actinomycetes</taxon>
        <taxon>Kitasatosporales</taxon>
        <taxon>Streptomycetaceae</taxon>
        <taxon>Streptomyces</taxon>
    </lineage>
</organism>
<evidence type="ECO:0000256" key="1">
    <source>
        <dbReference type="SAM" id="MobiDB-lite"/>
    </source>
</evidence>
<evidence type="ECO:0000313" key="2">
    <source>
        <dbReference type="EMBL" id="WTS14705.1"/>
    </source>
</evidence>
<feature type="region of interest" description="Disordered" evidence="1">
    <location>
        <begin position="44"/>
        <end position="64"/>
    </location>
</feature>